<protein>
    <submittedName>
        <fullName evidence="1">Uncharacterized protein</fullName>
    </submittedName>
</protein>
<evidence type="ECO:0000313" key="2">
    <source>
        <dbReference type="Proteomes" id="UP000886847"/>
    </source>
</evidence>
<gene>
    <name evidence="1" type="ORF">H9851_03635</name>
</gene>
<name>A0A9D1W160_9FIRM</name>
<reference evidence="1" key="1">
    <citation type="journal article" date="2021" name="PeerJ">
        <title>Extensive microbial diversity within the chicken gut microbiome revealed by metagenomics and culture.</title>
        <authorList>
            <person name="Gilroy R."/>
            <person name="Ravi A."/>
            <person name="Getino M."/>
            <person name="Pursley I."/>
            <person name="Horton D.L."/>
            <person name="Alikhan N.F."/>
            <person name="Baker D."/>
            <person name="Gharbi K."/>
            <person name="Hall N."/>
            <person name="Watson M."/>
            <person name="Adriaenssens E.M."/>
            <person name="Foster-Nyarko E."/>
            <person name="Jarju S."/>
            <person name="Secka A."/>
            <person name="Antonio M."/>
            <person name="Oren A."/>
            <person name="Chaudhuri R.R."/>
            <person name="La Ragione R."/>
            <person name="Hildebrand F."/>
            <person name="Pallen M.J."/>
        </authorList>
    </citation>
    <scope>NUCLEOTIDE SEQUENCE</scope>
    <source>
        <strain evidence="1">2189</strain>
    </source>
</reference>
<proteinExistence type="predicted"/>
<reference evidence="1" key="2">
    <citation type="submission" date="2021-04" db="EMBL/GenBank/DDBJ databases">
        <authorList>
            <person name="Gilroy R."/>
        </authorList>
    </citation>
    <scope>NUCLEOTIDE SEQUENCE</scope>
    <source>
        <strain evidence="1">2189</strain>
    </source>
</reference>
<evidence type="ECO:0000313" key="1">
    <source>
        <dbReference type="EMBL" id="HIX50355.1"/>
    </source>
</evidence>
<organism evidence="1 2">
    <name type="scientific">Candidatus Borkfalkia faecavium</name>
    <dbReference type="NCBI Taxonomy" id="2838508"/>
    <lineage>
        <taxon>Bacteria</taxon>
        <taxon>Bacillati</taxon>
        <taxon>Bacillota</taxon>
        <taxon>Clostridia</taxon>
        <taxon>Christensenellales</taxon>
        <taxon>Christensenellaceae</taxon>
        <taxon>Candidatus Borkfalkia</taxon>
    </lineage>
</organism>
<accession>A0A9D1W160</accession>
<sequence>YMQGKDGSYIFPDPDIGTALTQLGVEVVSEETLREKLGDEADALFNEPCTYLYTEQTVPMQNGLSVSSPIVFVISAADNRRFIESFRGPEILGGSRWESFFICIYEILSWQFLPSEKNNGYDLVALSEFVFADIFCTEHYFSSPGQTAATQSKYTFAQFAPYFETATKYESEYGDELPDDLRLKEVTIDIGGVEIGTVPLSRGRE</sequence>
<dbReference type="AlphaFoldDB" id="A0A9D1W160"/>
<feature type="non-terminal residue" evidence="1">
    <location>
        <position position="1"/>
    </location>
</feature>
<comment type="caution">
    <text evidence="1">The sequence shown here is derived from an EMBL/GenBank/DDBJ whole genome shotgun (WGS) entry which is preliminary data.</text>
</comment>
<dbReference type="Proteomes" id="UP000886847">
    <property type="component" value="Unassembled WGS sequence"/>
</dbReference>
<dbReference type="EMBL" id="DXEW01000019">
    <property type="protein sequence ID" value="HIX50355.1"/>
    <property type="molecule type" value="Genomic_DNA"/>
</dbReference>